<keyword evidence="2" id="KW-1185">Reference proteome</keyword>
<dbReference type="RefSeq" id="WP_002769607.1">
    <property type="nucleotide sequence ID" value="NZ_JH597773.1"/>
</dbReference>
<dbReference type="STRING" id="183.GCA_002009735_03616"/>
<dbReference type="EMBL" id="JH597773">
    <property type="protein sequence ID" value="EHQ05193.1"/>
    <property type="molecule type" value="Genomic_DNA"/>
</dbReference>
<accession>H2CB53</accession>
<gene>
    <name evidence="1" type="ORF">Lepil_0489</name>
</gene>
<dbReference type="AlphaFoldDB" id="H2CB53"/>
<dbReference type="Proteomes" id="UP000005737">
    <property type="component" value="Unassembled WGS sequence"/>
</dbReference>
<dbReference type="HOGENOM" id="CLU_1852716_0_0_12"/>
<evidence type="ECO:0000313" key="2">
    <source>
        <dbReference type="Proteomes" id="UP000005737"/>
    </source>
</evidence>
<proteinExistence type="predicted"/>
<organism evidence="1 2">
    <name type="scientific">Leptonema illini DSM 21528</name>
    <dbReference type="NCBI Taxonomy" id="929563"/>
    <lineage>
        <taxon>Bacteria</taxon>
        <taxon>Pseudomonadati</taxon>
        <taxon>Spirochaetota</taxon>
        <taxon>Spirochaetia</taxon>
        <taxon>Leptospirales</taxon>
        <taxon>Leptospiraceae</taxon>
        <taxon>Leptonema</taxon>
    </lineage>
</organism>
<reference evidence="1 2" key="1">
    <citation type="submission" date="2011-10" db="EMBL/GenBank/DDBJ databases">
        <title>The Improved High-Quality Draft genome of Leptonema illini DSM 21528.</title>
        <authorList>
            <consortium name="US DOE Joint Genome Institute (JGI-PGF)"/>
            <person name="Lucas S."/>
            <person name="Copeland A."/>
            <person name="Lapidus A."/>
            <person name="Glavina del Rio T."/>
            <person name="Dalin E."/>
            <person name="Tice H."/>
            <person name="Bruce D."/>
            <person name="Goodwin L."/>
            <person name="Pitluck S."/>
            <person name="Peters L."/>
            <person name="Mikhailova N."/>
            <person name="Held B."/>
            <person name="Kyrpides N."/>
            <person name="Mavromatis K."/>
            <person name="Ivanova N."/>
            <person name="Markowitz V."/>
            <person name="Cheng J.-F."/>
            <person name="Hugenholtz P."/>
            <person name="Woyke T."/>
            <person name="Wu D."/>
            <person name="Gronow S."/>
            <person name="Wellnitz S."/>
            <person name="Brambilla E.-M."/>
            <person name="Klenk H.-P."/>
            <person name="Eisen J.A."/>
        </authorList>
    </citation>
    <scope>NUCLEOTIDE SEQUENCE [LARGE SCALE GENOMIC DNA]</scope>
    <source>
        <strain evidence="1 2">DSM 21528</strain>
    </source>
</reference>
<name>H2CB53_9LEPT</name>
<sequence length="138" mass="15711">MAGMNKDPWAKAQWDVGKERNGYTGPLNILYNRHFYKPTDEIRRGTIIVSSSELANGVSRRPNGVVNWNGKPFAGHVVQVVDYKRGEYITVTESLGDDRSTGPSINKYYKNQKGIGGFYYAQYTDKRKSKYVDPIEPR</sequence>
<protein>
    <submittedName>
        <fullName evidence="1">Uncharacterized protein</fullName>
    </submittedName>
</protein>
<evidence type="ECO:0000313" key="1">
    <source>
        <dbReference type="EMBL" id="EHQ05193.1"/>
    </source>
</evidence>